<feature type="transmembrane region" description="Helical" evidence="1">
    <location>
        <begin position="113"/>
        <end position="133"/>
    </location>
</feature>
<protein>
    <submittedName>
        <fullName evidence="3">Tripartite tricarboxylate transporter TctB family protein</fullName>
    </submittedName>
</protein>
<evidence type="ECO:0000259" key="2">
    <source>
        <dbReference type="Pfam" id="PF07331"/>
    </source>
</evidence>
<name>A0AA45W639_9RHOB</name>
<organism evidence="3 5">
    <name type="scientific">Paracoccus saliphilus</name>
    <dbReference type="NCBI Taxonomy" id="405559"/>
    <lineage>
        <taxon>Bacteria</taxon>
        <taxon>Pseudomonadati</taxon>
        <taxon>Pseudomonadota</taxon>
        <taxon>Alphaproteobacteria</taxon>
        <taxon>Rhodobacterales</taxon>
        <taxon>Paracoccaceae</taxon>
        <taxon>Paracoccus</taxon>
    </lineage>
</organism>
<evidence type="ECO:0000256" key="1">
    <source>
        <dbReference type="SAM" id="Phobius"/>
    </source>
</evidence>
<evidence type="ECO:0000313" key="4">
    <source>
        <dbReference type="EMBL" id="WCR01533.1"/>
    </source>
</evidence>
<dbReference type="Proteomes" id="UP001215549">
    <property type="component" value="Chromosome"/>
</dbReference>
<dbReference type="Pfam" id="PF07331">
    <property type="entry name" value="TctB"/>
    <property type="match status" value="1"/>
</dbReference>
<reference evidence="3 5" key="1">
    <citation type="submission" date="2017-01" db="EMBL/GenBank/DDBJ databases">
        <authorList>
            <person name="Varghese N."/>
            <person name="Submissions S."/>
        </authorList>
    </citation>
    <scope>NUCLEOTIDE SEQUENCE [LARGE SCALE GENOMIC DNA]</scope>
    <source>
        <strain evidence="3 5">DSM 18447</strain>
    </source>
</reference>
<feature type="domain" description="DUF1468" evidence="2">
    <location>
        <begin position="10"/>
        <end position="142"/>
    </location>
</feature>
<proteinExistence type="predicted"/>
<feature type="transmembrane region" description="Helical" evidence="1">
    <location>
        <begin position="41"/>
        <end position="63"/>
    </location>
</feature>
<evidence type="ECO:0000313" key="5">
    <source>
        <dbReference type="Proteomes" id="UP000186216"/>
    </source>
</evidence>
<keyword evidence="6" id="KW-1185">Reference proteome</keyword>
<keyword evidence="1" id="KW-0472">Membrane</keyword>
<dbReference type="EMBL" id="FTOU01000011">
    <property type="protein sequence ID" value="SIS99178.1"/>
    <property type="molecule type" value="Genomic_DNA"/>
</dbReference>
<keyword evidence="1" id="KW-0812">Transmembrane</keyword>
<sequence>MPKLVSLRLIMAVVVIAIGLIGFVVASQYNMGSGLRMGPGYLPVVLSALLIGLGVIEATSAIVQGAPKVDIEWRAFFAILAAVTGFGISMLYLGMIPAFFICIGLCSLAEKNYGLIPALAIATLTAIGAWLLFSQLLGMTMPLFRFGA</sequence>
<reference evidence="4 6" key="2">
    <citation type="submission" date="2021-01" db="EMBL/GenBank/DDBJ databases">
        <title>Biogeographic distribution of Paracoccus.</title>
        <authorList>
            <person name="Hollensteiner J."/>
            <person name="Leineberger J."/>
            <person name="Brinkhoff T."/>
            <person name="Daniel R."/>
        </authorList>
    </citation>
    <scope>NUCLEOTIDE SEQUENCE [LARGE SCALE GENOMIC DNA]</scope>
    <source>
        <strain evidence="4 6">DSM 18447</strain>
    </source>
</reference>
<gene>
    <name evidence="4" type="ORF">JHX88_11305</name>
    <name evidence="3" type="ORF">SAMN05421772_111107</name>
</gene>
<dbReference type="EMBL" id="CP067140">
    <property type="protein sequence ID" value="WCR01533.1"/>
    <property type="molecule type" value="Genomic_DNA"/>
</dbReference>
<dbReference type="Proteomes" id="UP000186216">
    <property type="component" value="Unassembled WGS sequence"/>
</dbReference>
<dbReference type="RefSeq" id="WP_076527045.1">
    <property type="nucleotide sequence ID" value="NZ_CP067140.1"/>
</dbReference>
<keyword evidence="1" id="KW-1133">Transmembrane helix</keyword>
<evidence type="ECO:0000313" key="6">
    <source>
        <dbReference type="Proteomes" id="UP001215549"/>
    </source>
</evidence>
<feature type="transmembrane region" description="Helical" evidence="1">
    <location>
        <begin position="75"/>
        <end position="101"/>
    </location>
</feature>
<dbReference type="InterPro" id="IPR009936">
    <property type="entry name" value="DUF1468"/>
</dbReference>
<evidence type="ECO:0000313" key="3">
    <source>
        <dbReference type="EMBL" id="SIS99178.1"/>
    </source>
</evidence>
<dbReference type="AlphaFoldDB" id="A0AA45W639"/>
<accession>A0AA45W639</accession>
<feature type="transmembrane region" description="Helical" evidence="1">
    <location>
        <begin position="7"/>
        <end position="29"/>
    </location>
</feature>